<proteinExistence type="inferred from homology"/>
<sequence>MTIATKKKLSDIAFRNIPLAVFLVFTLFPFYWIINTSLKGSIEVFATPILYWPLNPTLANFQGLFTRFGFGTFFVNSVIVASVTTFLVTVMSLLGGYAMSRYKFKGKVFMYILLLITQMLPAVVLMIPLFQMMNNMNLINNLISLIIVCTCTNLPFCLFMMMGYFNSISVSLEEAAQIDGCTLLRSIFLILLPAMLPNIIATGAYAFINTWNVYVYATAFITDKAVYTLPLGLKMFQGEYGTDYGSLSAGCVVALVPVIMIFAFIQKHLSGGATAGAVKG</sequence>
<gene>
    <name evidence="9" type="ORF">HRQ91_00605</name>
</gene>
<dbReference type="SUPFAM" id="SSF161098">
    <property type="entry name" value="MetI-like"/>
    <property type="match status" value="1"/>
</dbReference>
<evidence type="ECO:0000313" key="9">
    <source>
        <dbReference type="EMBL" id="QTQ13073.1"/>
    </source>
</evidence>
<dbReference type="Gene3D" id="1.10.3720.10">
    <property type="entry name" value="MetI-like"/>
    <property type="match status" value="1"/>
</dbReference>
<dbReference type="PANTHER" id="PTHR32243:SF18">
    <property type="entry name" value="INNER MEMBRANE ABC TRANSPORTER PERMEASE PROTEIN YCJP"/>
    <property type="match status" value="1"/>
</dbReference>
<organism evidence="9 10">
    <name type="scientific">Treponema parvum</name>
    <dbReference type="NCBI Taxonomy" id="138851"/>
    <lineage>
        <taxon>Bacteria</taxon>
        <taxon>Pseudomonadati</taxon>
        <taxon>Spirochaetota</taxon>
        <taxon>Spirochaetia</taxon>
        <taxon>Spirochaetales</taxon>
        <taxon>Treponemataceae</taxon>
        <taxon>Treponema</taxon>
    </lineage>
</organism>
<keyword evidence="5 7" id="KW-1133">Transmembrane helix</keyword>
<keyword evidence="3" id="KW-1003">Cell membrane</keyword>
<dbReference type="PROSITE" id="PS50928">
    <property type="entry name" value="ABC_TM1"/>
    <property type="match status" value="1"/>
</dbReference>
<dbReference type="Pfam" id="PF00528">
    <property type="entry name" value="BPD_transp_1"/>
    <property type="match status" value="1"/>
</dbReference>
<feature type="transmembrane region" description="Helical" evidence="7">
    <location>
        <begin position="12"/>
        <end position="34"/>
    </location>
</feature>
<dbReference type="EMBL" id="CP054142">
    <property type="protein sequence ID" value="QTQ13073.1"/>
    <property type="molecule type" value="Genomic_DNA"/>
</dbReference>
<dbReference type="KEGG" id="tpav:HRQ91_00605"/>
<evidence type="ECO:0000256" key="3">
    <source>
        <dbReference type="ARBA" id="ARBA00022475"/>
    </source>
</evidence>
<reference evidence="9 10" key="1">
    <citation type="journal article" date="2021" name="Microbiol. Resour. Announc.">
        <title>Complete Genome Sequences of Three Human Oral Treponema parvum Isolates.</title>
        <authorList>
            <person name="Zeng H."/>
            <person name="Watt R.M."/>
        </authorList>
    </citation>
    <scope>NUCLEOTIDE SEQUENCE [LARGE SCALE GENOMIC DNA]</scope>
    <source>
        <strain evidence="9 10">ATCC 700770</strain>
    </source>
</reference>
<keyword evidence="6 7" id="KW-0472">Membrane</keyword>
<evidence type="ECO:0000256" key="5">
    <source>
        <dbReference type="ARBA" id="ARBA00022989"/>
    </source>
</evidence>
<feature type="transmembrane region" description="Helical" evidence="7">
    <location>
        <begin position="245"/>
        <end position="265"/>
    </location>
</feature>
<dbReference type="GO" id="GO:0055085">
    <property type="term" value="P:transmembrane transport"/>
    <property type="evidence" value="ECO:0007669"/>
    <property type="project" value="InterPro"/>
</dbReference>
<dbReference type="GO" id="GO:0005886">
    <property type="term" value="C:plasma membrane"/>
    <property type="evidence" value="ECO:0007669"/>
    <property type="project" value="UniProtKB-SubCell"/>
</dbReference>
<name>A0A975F2B2_9SPIR</name>
<dbReference type="RefSeq" id="WP_210119805.1">
    <property type="nucleotide sequence ID" value="NZ_CP054142.1"/>
</dbReference>
<dbReference type="InterPro" id="IPR050901">
    <property type="entry name" value="BP-dep_ABC_trans_perm"/>
</dbReference>
<feature type="transmembrane region" description="Helical" evidence="7">
    <location>
        <begin position="73"/>
        <end position="96"/>
    </location>
</feature>
<keyword evidence="4 7" id="KW-0812">Transmembrane</keyword>
<dbReference type="CDD" id="cd06261">
    <property type="entry name" value="TM_PBP2"/>
    <property type="match status" value="1"/>
</dbReference>
<feature type="transmembrane region" description="Helical" evidence="7">
    <location>
        <begin position="142"/>
        <end position="165"/>
    </location>
</feature>
<comment type="subcellular location">
    <subcellularLocation>
        <location evidence="1 7">Cell membrane</location>
        <topology evidence="1 7">Multi-pass membrane protein</topology>
    </subcellularLocation>
</comment>
<keyword evidence="2 7" id="KW-0813">Transport</keyword>
<feature type="transmembrane region" description="Helical" evidence="7">
    <location>
        <begin position="108"/>
        <end position="130"/>
    </location>
</feature>
<evidence type="ECO:0000313" key="10">
    <source>
        <dbReference type="Proteomes" id="UP000671908"/>
    </source>
</evidence>
<comment type="similarity">
    <text evidence="7">Belongs to the binding-protein-dependent transport system permease family.</text>
</comment>
<evidence type="ECO:0000256" key="2">
    <source>
        <dbReference type="ARBA" id="ARBA00022448"/>
    </source>
</evidence>
<dbReference type="InterPro" id="IPR000515">
    <property type="entry name" value="MetI-like"/>
</dbReference>
<evidence type="ECO:0000259" key="8">
    <source>
        <dbReference type="PROSITE" id="PS50928"/>
    </source>
</evidence>
<accession>A0A975F2B2</accession>
<dbReference type="InterPro" id="IPR035906">
    <property type="entry name" value="MetI-like_sf"/>
</dbReference>
<feature type="transmembrane region" description="Helical" evidence="7">
    <location>
        <begin position="186"/>
        <end position="208"/>
    </location>
</feature>
<evidence type="ECO:0000256" key="4">
    <source>
        <dbReference type="ARBA" id="ARBA00022692"/>
    </source>
</evidence>
<feature type="domain" description="ABC transmembrane type-1" evidence="8">
    <location>
        <begin position="74"/>
        <end position="265"/>
    </location>
</feature>
<evidence type="ECO:0000256" key="7">
    <source>
        <dbReference type="RuleBase" id="RU363032"/>
    </source>
</evidence>
<dbReference type="AlphaFoldDB" id="A0A975F2B2"/>
<protein>
    <submittedName>
        <fullName evidence="9">Carbohydrate ABC transporter permease</fullName>
    </submittedName>
</protein>
<keyword evidence="10" id="KW-1185">Reference proteome</keyword>
<evidence type="ECO:0000256" key="1">
    <source>
        <dbReference type="ARBA" id="ARBA00004651"/>
    </source>
</evidence>
<dbReference type="PANTHER" id="PTHR32243">
    <property type="entry name" value="MALTOSE TRANSPORT SYSTEM PERMEASE-RELATED"/>
    <property type="match status" value="1"/>
</dbReference>
<dbReference type="Proteomes" id="UP000671908">
    <property type="component" value="Chromosome"/>
</dbReference>
<evidence type="ECO:0000256" key="6">
    <source>
        <dbReference type="ARBA" id="ARBA00023136"/>
    </source>
</evidence>